<comment type="similarity">
    <text evidence="2">Belongs to the glutamate-gated ion channel (TC 1.A.10.1) family.</text>
</comment>
<organism evidence="11 12">
    <name type="scientific">Cryptolaemus montrouzieri</name>
    <dbReference type="NCBI Taxonomy" id="559131"/>
    <lineage>
        <taxon>Eukaryota</taxon>
        <taxon>Metazoa</taxon>
        <taxon>Ecdysozoa</taxon>
        <taxon>Arthropoda</taxon>
        <taxon>Hexapoda</taxon>
        <taxon>Insecta</taxon>
        <taxon>Pterygota</taxon>
        <taxon>Neoptera</taxon>
        <taxon>Endopterygota</taxon>
        <taxon>Coleoptera</taxon>
        <taxon>Polyphaga</taxon>
        <taxon>Cucujiformia</taxon>
        <taxon>Coccinelloidea</taxon>
        <taxon>Coccinellidae</taxon>
        <taxon>Scymninae</taxon>
        <taxon>Scymnini</taxon>
        <taxon>Cryptolaemus</taxon>
    </lineage>
</organism>
<evidence type="ECO:0000256" key="5">
    <source>
        <dbReference type="ARBA" id="ARBA00022989"/>
    </source>
</evidence>
<dbReference type="SUPFAM" id="SSF53850">
    <property type="entry name" value="Periplasmic binding protein-like II"/>
    <property type="match status" value="1"/>
</dbReference>
<feature type="transmembrane region" description="Helical" evidence="9">
    <location>
        <begin position="196"/>
        <end position="218"/>
    </location>
</feature>
<dbReference type="EMBL" id="JABFTP020000124">
    <property type="protein sequence ID" value="KAL3278736.1"/>
    <property type="molecule type" value="Genomic_DNA"/>
</dbReference>
<keyword evidence="4 9" id="KW-0812">Transmembrane</keyword>
<evidence type="ECO:0000256" key="9">
    <source>
        <dbReference type="SAM" id="Phobius"/>
    </source>
</evidence>
<feature type="domain" description="Ionotropic glutamate receptor C-terminal" evidence="10">
    <location>
        <begin position="127"/>
        <end position="265"/>
    </location>
</feature>
<protein>
    <recommendedName>
        <fullName evidence="10">Ionotropic glutamate receptor C-terminal domain-containing protein</fullName>
    </recommendedName>
</protein>
<keyword evidence="5 9" id="KW-1133">Transmembrane helix</keyword>
<accession>A0ABD2NJ70</accession>
<dbReference type="Proteomes" id="UP001516400">
    <property type="component" value="Unassembled WGS sequence"/>
</dbReference>
<proteinExistence type="inferred from homology"/>
<dbReference type="GO" id="GO:0050906">
    <property type="term" value="P:detection of stimulus involved in sensory perception"/>
    <property type="evidence" value="ECO:0007669"/>
    <property type="project" value="UniProtKB-ARBA"/>
</dbReference>
<evidence type="ECO:0000259" key="10">
    <source>
        <dbReference type="Pfam" id="PF00060"/>
    </source>
</evidence>
<evidence type="ECO:0000313" key="12">
    <source>
        <dbReference type="Proteomes" id="UP001516400"/>
    </source>
</evidence>
<evidence type="ECO:0000256" key="4">
    <source>
        <dbReference type="ARBA" id="ARBA00022692"/>
    </source>
</evidence>
<comment type="caution">
    <text evidence="11">The sequence shown here is derived from an EMBL/GenBank/DDBJ whole genome shotgun (WGS) entry which is preliminary data.</text>
</comment>
<feature type="transmembrane region" description="Helical" evidence="9">
    <location>
        <begin position="117"/>
        <end position="146"/>
    </location>
</feature>
<evidence type="ECO:0000256" key="7">
    <source>
        <dbReference type="ARBA" id="ARBA00023170"/>
    </source>
</evidence>
<dbReference type="PANTHER" id="PTHR42643">
    <property type="entry name" value="IONOTROPIC RECEPTOR 20A-RELATED"/>
    <property type="match status" value="1"/>
</dbReference>
<keyword evidence="6 9" id="KW-0472">Membrane</keyword>
<dbReference type="InterPro" id="IPR001320">
    <property type="entry name" value="Iontro_rcpt_C"/>
</dbReference>
<sequence>METTNKYSGLVFNIIDELAKKLNFTYSVEAIAIPDKTKNTAHISSNVSEIDNLGPGDILTNWISPIMMDMVKNKSIVIGAYATTLSDDLKDFIDFTIPISFQRYTFLAARPKVLSRALLFMAPFSGDTWLCLIAAILSVGPLLYYIHRNSPIAEESGDSGGLMSIQNCIWYMYGALLQQGGMHLPKADSARTLVGAWWLVVLVIATTYCGNLVAFLTFPEMDKPLTTFDDLIRYQDKITWTIRDHSYLEEELKNIGDSKLKVLYHRRSKNQTEDAILAEVSQGHHVLIDWKIRLQFLMSQQDTETNRCDFALG</sequence>
<dbReference type="AlphaFoldDB" id="A0ABD2NJ70"/>
<dbReference type="GO" id="GO:0005886">
    <property type="term" value="C:plasma membrane"/>
    <property type="evidence" value="ECO:0007669"/>
    <property type="project" value="UniProtKB-SubCell"/>
</dbReference>
<dbReference type="Gene3D" id="1.10.287.70">
    <property type="match status" value="1"/>
</dbReference>
<evidence type="ECO:0000256" key="1">
    <source>
        <dbReference type="ARBA" id="ARBA00004651"/>
    </source>
</evidence>
<dbReference type="PANTHER" id="PTHR42643:SF24">
    <property type="entry name" value="IONOTROPIC RECEPTOR 60A"/>
    <property type="match status" value="1"/>
</dbReference>
<dbReference type="Gene3D" id="3.40.190.10">
    <property type="entry name" value="Periplasmic binding protein-like II"/>
    <property type="match status" value="1"/>
</dbReference>
<dbReference type="InterPro" id="IPR052192">
    <property type="entry name" value="Insect_Ionotropic_Sensory_Rcpt"/>
</dbReference>
<evidence type="ECO:0000256" key="3">
    <source>
        <dbReference type="ARBA" id="ARBA00022475"/>
    </source>
</evidence>
<dbReference type="Pfam" id="PF00060">
    <property type="entry name" value="Lig_chan"/>
    <property type="match status" value="1"/>
</dbReference>
<evidence type="ECO:0000256" key="2">
    <source>
        <dbReference type="ARBA" id="ARBA00008685"/>
    </source>
</evidence>
<keyword evidence="7" id="KW-0675">Receptor</keyword>
<evidence type="ECO:0000313" key="11">
    <source>
        <dbReference type="EMBL" id="KAL3278736.1"/>
    </source>
</evidence>
<reference evidence="11 12" key="1">
    <citation type="journal article" date="2021" name="BMC Biol.">
        <title>Horizontally acquired antibacterial genes associated with adaptive radiation of ladybird beetles.</title>
        <authorList>
            <person name="Li H.S."/>
            <person name="Tang X.F."/>
            <person name="Huang Y.H."/>
            <person name="Xu Z.Y."/>
            <person name="Chen M.L."/>
            <person name="Du X.Y."/>
            <person name="Qiu B.Y."/>
            <person name="Chen P.T."/>
            <person name="Zhang W."/>
            <person name="Slipinski A."/>
            <person name="Escalona H.E."/>
            <person name="Waterhouse R.M."/>
            <person name="Zwick A."/>
            <person name="Pang H."/>
        </authorList>
    </citation>
    <scope>NUCLEOTIDE SEQUENCE [LARGE SCALE GENOMIC DNA]</scope>
    <source>
        <strain evidence="11">SYSU2018</strain>
    </source>
</reference>
<comment type="subcellular location">
    <subcellularLocation>
        <location evidence="1">Cell membrane</location>
        <topology evidence="1">Multi-pass membrane protein</topology>
    </subcellularLocation>
</comment>
<name>A0ABD2NJ70_9CUCU</name>
<gene>
    <name evidence="11" type="ORF">HHI36_016266</name>
</gene>
<keyword evidence="12" id="KW-1185">Reference proteome</keyword>
<keyword evidence="3" id="KW-1003">Cell membrane</keyword>
<evidence type="ECO:0000256" key="8">
    <source>
        <dbReference type="ARBA" id="ARBA00023180"/>
    </source>
</evidence>
<evidence type="ECO:0000256" key="6">
    <source>
        <dbReference type="ARBA" id="ARBA00023136"/>
    </source>
</evidence>
<dbReference type="FunFam" id="1.10.287.70:FF:000143">
    <property type="entry name" value="Probable glutamate receptor"/>
    <property type="match status" value="1"/>
</dbReference>
<keyword evidence="8" id="KW-0325">Glycoprotein</keyword>